<dbReference type="EMBL" id="CAUYUJ010005225">
    <property type="protein sequence ID" value="CAK0812786.1"/>
    <property type="molecule type" value="Genomic_DNA"/>
</dbReference>
<protein>
    <submittedName>
        <fullName evidence="2">Uncharacterized protein</fullName>
    </submittedName>
</protein>
<comment type="caution">
    <text evidence="2">The sequence shown here is derived from an EMBL/GenBank/DDBJ whole genome shotgun (WGS) entry which is preliminary data.</text>
</comment>
<name>A0ABN9R3C6_9DINO</name>
<feature type="region of interest" description="Disordered" evidence="1">
    <location>
        <begin position="190"/>
        <end position="218"/>
    </location>
</feature>
<feature type="region of interest" description="Disordered" evidence="1">
    <location>
        <begin position="266"/>
        <end position="297"/>
    </location>
</feature>
<feature type="compositionally biased region" description="Basic and acidic residues" evidence="1">
    <location>
        <begin position="31"/>
        <end position="41"/>
    </location>
</feature>
<reference evidence="2" key="1">
    <citation type="submission" date="2023-10" db="EMBL/GenBank/DDBJ databases">
        <authorList>
            <person name="Chen Y."/>
            <person name="Shah S."/>
            <person name="Dougan E. K."/>
            <person name="Thang M."/>
            <person name="Chan C."/>
        </authorList>
    </citation>
    <scope>NUCLEOTIDE SEQUENCE [LARGE SCALE GENOMIC DNA]</scope>
</reference>
<evidence type="ECO:0000256" key="1">
    <source>
        <dbReference type="SAM" id="MobiDB-lite"/>
    </source>
</evidence>
<proteinExistence type="predicted"/>
<gene>
    <name evidence="2" type="ORF">PCOR1329_LOCUS16970</name>
</gene>
<feature type="non-terminal residue" evidence="2">
    <location>
        <position position="323"/>
    </location>
</feature>
<sequence>ARAERARAVAPLCGTPLEQPRHPVSGARRGGQKEPKQAESVRDDEEDIVATLTSRLRAPGVPALSMAELDCAAAAFDSEACFEVGGTGDLRMGEVIAKSGGCRGDRSVEDGVCSDVEAGIWVVGPDALAAIPACPTLVNSLVVKFAEGPGFLGDVHEYERGVMKELDDEGPLLDWGGKLEHEEALHVFGVDGEEEQRDRSDSCGQGGDGEGVDNAAAPPHETMVNAFDVDERDTMQVVVHSWPRKGCDGIATTMYVVKVGSVDAASRTADRDLRRPGWQADGEEPAPRALGRGGCGWPPMATLQLWPRLSMGQVGEPSAAAPE</sequence>
<organism evidence="2 3">
    <name type="scientific">Prorocentrum cordatum</name>
    <dbReference type="NCBI Taxonomy" id="2364126"/>
    <lineage>
        <taxon>Eukaryota</taxon>
        <taxon>Sar</taxon>
        <taxon>Alveolata</taxon>
        <taxon>Dinophyceae</taxon>
        <taxon>Prorocentrales</taxon>
        <taxon>Prorocentraceae</taxon>
        <taxon>Prorocentrum</taxon>
    </lineage>
</organism>
<evidence type="ECO:0000313" key="3">
    <source>
        <dbReference type="Proteomes" id="UP001189429"/>
    </source>
</evidence>
<feature type="non-terminal residue" evidence="2">
    <location>
        <position position="1"/>
    </location>
</feature>
<evidence type="ECO:0000313" key="2">
    <source>
        <dbReference type="EMBL" id="CAK0812786.1"/>
    </source>
</evidence>
<keyword evidence="3" id="KW-1185">Reference proteome</keyword>
<feature type="region of interest" description="Disordered" evidence="1">
    <location>
        <begin position="1"/>
        <end position="45"/>
    </location>
</feature>
<dbReference type="Proteomes" id="UP001189429">
    <property type="component" value="Unassembled WGS sequence"/>
</dbReference>
<accession>A0ABN9R3C6</accession>